<keyword evidence="6 11" id="KW-0967">Endosome</keyword>
<evidence type="ECO:0000256" key="7">
    <source>
        <dbReference type="ARBA" id="ARBA00022801"/>
    </source>
</evidence>
<keyword evidence="10 11" id="KW-0458">Lysosome</keyword>
<dbReference type="GO" id="GO:0046856">
    <property type="term" value="P:phosphatidylinositol dephosphorylation"/>
    <property type="evidence" value="ECO:0007669"/>
    <property type="project" value="InterPro"/>
</dbReference>
<evidence type="ECO:0000256" key="1">
    <source>
        <dbReference type="ARBA" id="ARBA00001261"/>
    </source>
</evidence>
<comment type="caution">
    <text evidence="13">The sequence shown here is derived from an EMBL/GenBank/DDBJ whole genome shotgun (WGS) entry which is preliminary data.</text>
</comment>
<name>A0AAD8ZPZ1_9TELE</name>
<evidence type="ECO:0000256" key="4">
    <source>
        <dbReference type="ARBA" id="ARBA00012936"/>
    </source>
</evidence>
<dbReference type="PANTHER" id="PTHR21014">
    <property type="entry name" value="PHOSPHATIDYLINOSITOL-4,5-BISPHOSPHATE 4-PHOSPHATASE"/>
    <property type="match status" value="1"/>
</dbReference>
<dbReference type="GO" id="GO:0034597">
    <property type="term" value="F:phosphatidylinositol-4,5-bisphosphate 4-phosphatase activity"/>
    <property type="evidence" value="ECO:0007669"/>
    <property type="project" value="UniProtKB-EC"/>
</dbReference>
<keyword evidence="5" id="KW-0812">Transmembrane</keyword>
<keyword evidence="9" id="KW-0472">Membrane</keyword>
<evidence type="ECO:0000313" key="14">
    <source>
        <dbReference type="Proteomes" id="UP001239994"/>
    </source>
</evidence>
<protein>
    <recommendedName>
        <fullName evidence="4 11">Phosphatidylinositol-4,5-bisphosphate 4-phosphatase</fullName>
        <ecNumber evidence="4 11">3.1.3.78</ecNumber>
    </recommendedName>
</protein>
<dbReference type="AlphaFoldDB" id="A0AAD8ZPZ1"/>
<comment type="catalytic activity">
    <reaction evidence="1 11">
        <text>a 1,2-diacyl-sn-glycero-3-phospho-(1D-myo-inositol-4,5-bisphosphate) + H2O = a 1,2-diacyl-sn-glycero-3-phospho-(1D-myo-inositol-5-phosphate) + phosphate</text>
        <dbReference type="Rhea" id="RHEA:25674"/>
        <dbReference type="ChEBI" id="CHEBI:15377"/>
        <dbReference type="ChEBI" id="CHEBI:43474"/>
        <dbReference type="ChEBI" id="CHEBI:57795"/>
        <dbReference type="ChEBI" id="CHEBI:58456"/>
        <dbReference type="EC" id="3.1.3.78"/>
    </reaction>
</comment>
<keyword evidence="7 11" id="KW-0378">Hydrolase</keyword>
<dbReference type="GO" id="GO:0030670">
    <property type="term" value="C:phagocytic vesicle membrane"/>
    <property type="evidence" value="ECO:0007669"/>
    <property type="project" value="TreeGrafter"/>
</dbReference>
<evidence type="ECO:0000256" key="8">
    <source>
        <dbReference type="ARBA" id="ARBA00022989"/>
    </source>
</evidence>
<keyword evidence="8" id="KW-1133">Transmembrane helix</keyword>
<dbReference type="GO" id="GO:0031902">
    <property type="term" value="C:late endosome membrane"/>
    <property type="evidence" value="ECO:0007669"/>
    <property type="project" value="UniProtKB-SubCell"/>
</dbReference>
<dbReference type="InterPro" id="IPR019178">
    <property type="entry name" value="PtdIns-P2-Ptase"/>
</dbReference>
<dbReference type="PANTHER" id="PTHR21014:SF2">
    <property type="entry name" value="TYPE 1 PHOSPHATIDYLINOSITOL 4,5-BISPHOSPHATE 4-PHOSPHATASE"/>
    <property type="match status" value="1"/>
</dbReference>
<evidence type="ECO:0000256" key="12">
    <source>
        <dbReference type="SAM" id="MobiDB-lite"/>
    </source>
</evidence>
<comment type="function">
    <text evidence="11">Catalyzes the hydrolysis of phosphatidylinositol-4,5-bisphosphate (PtdIns-4,5-P2) to phosphatidylinositol-4-phosphate (PtdIns-4-P).</text>
</comment>
<evidence type="ECO:0000256" key="5">
    <source>
        <dbReference type="ARBA" id="ARBA00022692"/>
    </source>
</evidence>
<evidence type="ECO:0000256" key="6">
    <source>
        <dbReference type="ARBA" id="ARBA00022753"/>
    </source>
</evidence>
<keyword evidence="14" id="KW-1185">Reference proteome</keyword>
<dbReference type="Proteomes" id="UP001239994">
    <property type="component" value="Unassembled WGS sequence"/>
</dbReference>
<gene>
    <name evidence="13" type="ORF">P4O66_021303</name>
</gene>
<evidence type="ECO:0000256" key="9">
    <source>
        <dbReference type="ARBA" id="ARBA00023136"/>
    </source>
</evidence>
<feature type="region of interest" description="Disordered" evidence="12">
    <location>
        <begin position="1"/>
        <end position="25"/>
    </location>
</feature>
<proteinExistence type="predicted"/>
<dbReference type="EC" id="3.1.3.78" evidence="4 11"/>
<dbReference type="GO" id="GO:0005765">
    <property type="term" value="C:lysosomal membrane"/>
    <property type="evidence" value="ECO:0007669"/>
    <property type="project" value="UniProtKB-SubCell"/>
</dbReference>
<dbReference type="GO" id="GO:0005886">
    <property type="term" value="C:plasma membrane"/>
    <property type="evidence" value="ECO:0007669"/>
    <property type="project" value="TreeGrafter"/>
</dbReference>
<evidence type="ECO:0000256" key="11">
    <source>
        <dbReference type="RuleBase" id="RU365008"/>
    </source>
</evidence>
<organism evidence="13 14">
    <name type="scientific">Electrophorus voltai</name>
    <dbReference type="NCBI Taxonomy" id="2609070"/>
    <lineage>
        <taxon>Eukaryota</taxon>
        <taxon>Metazoa</taxon>
        <taxon>Chordata</taxon>
        <taxon>Craniata</taxon>
        <taxon>Vertebrata</taxon>
        <taxon>Euteleostomi</taxon>
        <taxon>Actinopterygii</taxon>
        <taxon>Neopterygii</taxon>
        <taxon>Teleostei</taxon>
        <taxon>Ostariophysi</taxon>
        <taxon>Gymnotiformes</taxon>
        <taxon>Gymnotoidei</taxon>
        <taxon>Gymnotidae</taxon>
        <taxon>Electrophorus</taxon>
    </lineage>
</organism>
<evidence type="ECO:0000256" key="3">
    <source>
        <dbReference type="ARBA" id="ARBA00004155"/>
    </source>
</evidence>
<evidence type="ECO:0000313" key="13">
    <source>
        <dbReference type="EMBL" id="KAK1802765.1"/>
    </source>
</evidence>
<dbReference type="EMBL" id="JAROKS010000006">
    <property type="protein sequence ID" value="KAK1802765.1"/>
    <property type="molecule type" value="Genomic_DNA"/>
</dbReference>
<dbReference type="Pfam" id="PF09788">
    <property type="entry name" value="Tmemb_55A"/>
    <property type="match status" value="1"/>
</dbReference>
<reference evidence="13" key="1">
    <citation type="submission" date="2023-03" db="EMBL/GenBank/DDBJ databases">
        <title>Electrophorus voltai genome.</title>
        <authorList>
            <person name="Bian C."/>
        </authorList>
    </citation>
    <scope>NUCLEOTIDE SEQUENCE</scope>
    <source>
        <strain evidence="13">CB-2022</strain>
        <tissue evidence="13">Muscle</tissue>
    </source>
</reference>
<accession>A0AAD8ZPZ1</accession>
<evidence type="ECO:0000256" key="10">
    <source>
        <dbReference type="ARBA" id="ARBA00023228"/>
    </source>
</evidence>
<sequence>MADGERSPLLSDNINGANGLSSRDETYSAPKKTHMYCEIFNRFCSRLFPTVSQPLCTFHFTLSLTHGLSLPLPPTFPQGFSEFSTPLEPPGLPGEAPPPYSLLTSPESSSAPVISCRVCQSLISVEGKMHQHVVKCGVCSEATPIKNAPPGKKYVRCPCNCLLICKVTSQRIACPRPLCGQSLQTRCWPAVPIAEKCKYVMHCTGHFVSLCLLALLSYQLIDWSEIPKEAELDVVRHVFDFHHCNSWTDGWYVVEGTEVPEALRALGIFHSLSSHLSGQGFTLGLRKDQRTIAQLCLNRDRKTEGKMSTR</sequence>
<comment type="subcellular location">
    <subcellularLocation>
        <location evidence="2 11">Late endosome membrane</location>
        <topology evidence="2 11">Multi-pass membrane protein</topology>
    </subcellularLocation>
    <subcellularLocation>
        <location evidence="3 11">Lysosome membrane</location>
        <topology evidence="3 11">Multi-pass membrane protein</topology>
    </subcellularLocation>
</comment>
<evidence type="ECO:0000256" key="2">
    <source>
        <dbReference type="ARBA" id="ARBA00004107"/>
    </source>
</evidence>
<feature type="compositionally biased region" description="Polar residues" evidence="12">
    <location>
        <begin position="10"/>
        <end position="21"/>
    </location>
</feature>